<organism evidence="1 2">
    <name type="scientific">Flavobacterium branchiophilum</name>
    <dbReference type="NCBI Taxonomy" id="55197"/>
    <lineage>
        <taxon>Bacteria</taxon>
        <taxon>Pseudomonadati</taxon>
        <taxon>Bacteroidota</taxon>
        <taxon>Flavobacteriia</taxon>
        <taxon>Flavobacteriales</taxon>
        <taxon>Flavobacteriaceae</taxon>
        <taxon>Flavobacterium</taxon>
    </lineage>
</organism>
<proteinExistence type="predicted"/>
<dbReference type="RefSeq" id="WP_089079899.1">
    <property type="nucleotide sequence ID" value="NZ_VFPJ01000001.1"/>
</dbReference>
<dbReference type="EMBL" id="VFPJ01000001">
    <property type="protein sequence ID" value="TQM39688.1"/>
    <property type="molecule type" value="Genomic_DNA"/>
</dbReference>
<dbReference type="AlphaFoldDB" id="A0A543G0R5"/>
<comment type="caution">
    <text evidence="1">The sequence shown here is derived from an EMBL/GenBank/DDBJ whole genome shotgun (WGS) entry which is preliminary data.</text>
</comment>
<reference evidence="1 2" key="1">
    <citation type="submission" date="2019-06" db="EMBL/GenBank/DDBJ databases">
        <title>Genomic Encyclopedia of Archaeal and Bacterial Type Strains, Phase II (KMG-II): from individual species to whole genera.</title>
        <authorList>
            <person name="Goeker M."/>
        </authorList>
    </citation>
    <scope>NUCLEOTIDE SEQUENCE [LARGE SCALE GENOMIC DNA]</scope>
    <source>
        <strain evidence="1 2">DSM 24789</strain>
    </source>
</reference>
<gene>
    <name evidence="1" type="ORF">BC670_0511</name>
</gene>
<protein>
    <submittedName>
        <fullName evidence="1">Uncharacterized protein</fullName>
    </submittedName>
</protein>
<sequence>MYAQQVYVESGIVNSEFRFLNSKYERLEHLIDGSNNFWSLGYRDQFLNKRFKSYAGLRYATYSSIGSIKELNTYLEWKVNYLELQTGIEFKLLSLPNVFIKNNKEAFFFITGNFWFT</sequence>
<name>A0A543G0R5_9FLAO</name>
<dbReference type="Proteomes" id="UP000320773">
    <property type="component" value="Unassembled WGS sequence"/>
</dbReference>
<evidence type="ECO:0000313" key="1">
    <source>
        <dbReference type="EMBL" id="TQM39688.1"/>
    </source>
</evidence>
<accession>A0A543G0R5</accession>
<evidence type="ECO:0000313" key="2">
    <source>
        <dbReference type="Proteomes" id="UP000320773"/>
    </source>
</evidence>